<dbReference type="KEGG" id="dpl:KGM_204111"/>
<evidence type="ECO:0000313" key="2">
    <source>
        <dbReference type="Proteomes" id="UP000007151"/>
    </source>
</evidence>
<dbReference type="Proteomes" id="UP000007151">
    <property type="component" value="Unassembled WGS sequence"/>
</dbReference>
<proteinExistence type="predicted"/>
<protein>
    <submittedName>
        <fullName evidence="1">Uncharacterized protein</fullName>
    </submittedName>
</protein>
<gene>
    <name evidence="1" type="ORF">KGM_204111</name>
</gene>
<organism evidence="1 2">
    <name type="scientific">Danaus plexippus plexippus</name>
    <dbReference type="NCBI Taxonomy" id="278856"/>
    <lineage>
        <taxon>Eukaryota</taxon>
        <taxon>Metazoa</taxon>
        <taxon>Ecdysozoa</taxon>
        <taxon>Arthropoda</taxon>
        <taxon>Hexapoda</taxon>
        <taxon>Insecta</taxon>
        <taxon>Pterygota</taxon>
        <taxon>Neoptera</taxon>
        <taxon>Endopterygota</taxon>
        <taxon>Lepidoptera</taxon>
        <taxon>Glossata</taxon>
        <taxon>Ditrysia</taxon>
        <taxon>Papilionoidea</taxon>
        <taxon>Nymphalidae</taxon>
        <taxon>Danainae</taxon>
        <taxon>Danaini</taxon>
        <taxon>Danaina</taxon>
        <taxon>Danaus</taxon>
        <taxon>Danaus</taxon>
    </lineage>
</organism>
<sequence>MKPATSKTQTSTDYMFTRKHEDGVHYNKNDSDCKKDNMDEYDLYGQLLAKKLRKLDERQRDYAMHEIDNIMFKAKIQSDPLPTKSYPSSPSPVPRKIKSPVFIITAQSNNVQYEDENMSYSEQQLS</sequence>
<dbReference type="OrthoDB" id="7413698at2759"/>
<comment type="caution">
    <text evidence="1">The sequence shown here is derived from an EMBL/GenBank/DDBJ whole genome shotgun (WGS) entry which is preliminary data.</text>
</comment>
<dbReference type="AlphaFoldDB" id="A0A212FIM7"/>
<keyword evidence="2" id="KW-1185">Reference proteome</keyword>
<accession>A0A212FIM7</accession>
<evidence type="ECO:0000313" key="1">
    <source>
        <dbReference type="EMBL" id="OWR53600.1"/>
    </source>
</evidence>
<reference evidence="1 2" key="1">
    <citation type="journal article" date="2011" name="Cell">
        <title>The monarch butterfly genome yields insights into long-distance migration.</title>
        <authorList>
            <person name="Zhan S."/>
            <person name="Merlin C."/>
            <person name="Boore J.L."/>
            <person name="Reppert S.M."/>
        </authorList>
    </citation>
    <scope>NUCLEOTIDE SEQUENCE [LARGE SCALE GENOMIC DNA]</scope>
    <source>
        <strain evidence="1">F-2</strain>
    </source>
</reference>
<dbReference type="EMBL" id="AGBW02008354">
    <property type="protein sequence ID" value="OWR53600.1"/>
    <property type="molecule type" value="Genomic_DNA"/>
</dbReference>
<name>A0A212FIM7_DANPL</name>